<keyword evidence="7" id="KW-1185">Reference proteome</keyword>
<dbReference type="GO" id="GO:0000160">
    <property type="term" value="P:phosphorelay signal transduction system"/>
    <property type="evidence" value="ECO:0007669"/>
    <property type="project" value="InterPro"/>
</dbReference>
<dbReference type="PANTHER" id="PTHR44591:SF3">
    <property type="entry name" value="RESPONSE REGULATORY DOMAIN-CONTAINING PROTEIN"/>
    <property type="match status" value="1"/>
</dbReference>
<keyword evidence="1 4" id="KW-0597">Phosphoprotein</keyword>
<dbReference type="RefSeq" id="WP_088522735.1">
    <property type="nucleotide sequence ID" value="NZ_FYDG01000044.1"/>
</dbReference>
<dbReference type="Proteomes" id="UP000198418">
    <property type="component" value="Unassembled WGS sequence"/>
</dbReference>
<evidence type="ECO:0000313" key="6">
    <source>
        <dbReference type="EMBL" id="SNB85120.1"/>
    </source>
</evidence>
<evidence type="ECO:0000256" key="3">
    <source>
        <dbReference type="ARBA" id="ARBA00023163"/>
    </source>
</evidence>
<feature type="domain" description="Response regulatory" evidence="5">
    <location>
        <begin position="14"/>
        <end position="130"/>
    </location>
</feature>
<dbReference type="AlphaFoldDB" id="A0A212SH76"/>
<dbReference type="InterPro" id="IPR050595">
    <property type="entry name" value="Bact_response_regulator"/>
</dbReference>
<dbReference type="OrthoDB" id="9786548at2"/>
<accession>A0A212SH76</accession>
<evidence type="ECO:0000256" key="4">
    <source>
        <dbReference type="PROSITE-ProRule" id="PRU00169"/>
    </source>
</evidence>
<evidence type="ECO:0000256" key="2">
    <source>
        <dbReference type="ARBA" id="ARBA00023015"/>
    </source>
</evidence>
<sequence>MAAKEKFTRGRAVRIVYIDDDELLLQVAAVLVSAEGHEIHCVNDPGEAVESVLAFRPDLVLLDVMMPGIDGLQVLAGLRQHSVLDRTPVAFTTADASPDEVETLMQAGAAGIIAKPFTPSQLCKELSRIFVRSLPA</sequence>
<organism evidence="6 7">
    <name type="scientific">Rhodoblastus acidophilus</name>
    <name type="common">Rhodopseudomonas acidophila</name>
    <dbReference type="NCBI Taxonomy" id="1074"/>
    <lineage>
        <taxon>Bacteria</taxon>
        <taxon>Pseudomonadati</taxon>
        <taxon>Pseudomonadota</taxon>
        <taxon>Alphaproteobacteria</taxon>
        <taxon>Hyphomicrobiales</taxon>
        <taxon>Rhodoblastaceae</taxon>
        <taxon>Rhodoblastus</taxon>
    </lineage>
</organism>
<dbReference type="PANTHER" id="PTHR44591">
    <property type="entry name" value="STRESS RESPONSE REGULATOR PROTEIN 1"/>
    <property type="match status" value="1"/>
</dbReference>
<dbReference type="InterPro" id="IPR001789">
    <property type="entry name" value="Sig_transdc_resp-reg_receiver"/>
</dbReference>
<dbReference type="EMBL" id="FYDG01000044">
    <property type="protein sequence ID" value="SNB85120.1"/>
    <property type="molecule type" value="Genomic_DNA"/>
</dbReference>
<feature type="modified residue" description="4-aspartylphosphate" evidence="4">
    <location>
        <position position="63"/>
    </location>
</feature>
<evidence type="ECO:0000259" key="5">
    <source>
        <dbReference type="PROSITE" id="PS50110"/>
    </source>
</evidence>
<keyword evidence="2" id="KW-0805">Transcription regulation</keyword>
<keyword evidence="3" id="KW-0804">Transcription</keyword>
<gene>
    <name evidence="6" type="ORF">SAMN06265338_1447</name>
</gene>
<dbReference type="PROSITE" id="PS50110">
    <property type="entry name" value="RESPONSE_REGULATORY"/>
    <property type="match status" value="1"/>
</dbReference>
<reference evidence="7" key="1">
    <citation type="submission" date="2017-06" db="EMBL/GenBank/DDBJ databases">
        <authorList>
            <person name="Varghese N."/>
            <person name="Submissions S."/>
        </authorList>
    </citation>
    <scope>NUCLEOTIDE SEQUENCE [LARGE SCALE GENOMIC DNA]</scope>
    <source>
        <strain evidence="7">DSM 137</strain>
    </source>
</reference>
<evidence type="ECO:0000256" key="1">
    <source>
        <dbReference type="ARBA" id="ARBA00022553"/>
    </source>
</evidence>
<name>A0A212SH76_RHOAC</name>
<proteinExistence type="predicted"/>
<dbReference type="Pfam" id="PF00072">
    <property type="entry name" value="Response_reg"/>
    <property type="match status" value="1"/>
</dbReference>
<dbReference type="SMART" id="SM00448">
    <property type="entry name" value="REC"/>
    <property type="match status" value="1"/>
</dbReference>
<protein>
    <submittedName>
        <fullName evidence="6">Response regulator receiver domain-containing protein</fullName>
    </submittedName>
</protein>
<dbReference type="SUPFAM" id="SSF52172">
    <property type="entry name" value="CheY-like"/>
    <property type="match status" value="1"/>
</dbReference>
<dbReference type="Gene3D" id="3.40.50.2300">
    <property type="match status" value="1"/>
</dbReference>
<dbReference type="InterPro" id="IPR011006">
    <property type="entry name" value="CheY-like_superfamily"/>
</dbReference>
<evidence type="ECO:0000313" key="7">
    <source>
        <dbReference type="Proteomes" id="UP000198418"/>
    </source>
</evidence>